<accession>F4RU90</accession>
<protein>
    <submittedName>
        <fullName evidence="3">Secreted protein</fullName>
    </submittedName>
</protein>
<keyword evidence="4" id="KW-1185">Reference proteome</keyword>
<organism evidence="4">
    <name type="scientific">Melampsora larici-populina (strain 98AG31 / pathotype 3-4-7)</name>
    <name type="common">Poplar leaf rust fungus</name>
    <dbReference type="NCBI Taxonomy" id="747676"/>
    <lineage>
        <taxon>Eukaryota</taxon>
        <taxon>Fungi</taxon>
        <taxon>Dikarya</taxon>
        <taxon>Basidiomycota</taxon>
        <taxon>Pucciniomycotina</taxon>
        <taxon>Pucciniomycetes</taxon>
        <taxon>Pucciniales</taxon>
        <taxon>Melampsoraceae</taxon>
        <taxon>Melampsora</taxon>
    </lineage>
</organism>
<dbReference type="InParanoid" id="F4RU90"/>
<dbReference type="KEGG" id="mlr:MELLADRAFT_124519"/>
<proteinExistence type="predicted"/>
<dbReference type="VEuPathDB" id="FungiDB:MELLADRAFT_124519"/>
<feature type="signal peptide" evidence="2">
    <location>
        <begin position="1"/>
        <end position="21"/>
    </location>
</feature>
<evidence type="ECO:0000313" key="4">
    <source>
        <dbReference type="Proteomes" id="UP000001072"/>
    </source>
</evidence>
<evidence type="ECO:0000313" key="3">
    <source>
        <dbReference type="EMBL" id="EGG04042.1"/>
    </source>
</evidence>
<gene>
    <name evidence="3" type="ORF">MELLADRAFT_124519</name>
</gene>
<evidence type="ECO:0000256" key="1">
    <source>
        <dbReference type="SAM" id="MobiDB-lite"/>
    </source>
</evidence>
<sequence length="80" mass="8992">MNLNLISFIFILSLSINQTYSKMIQTIQSQKGIIPAQDSLVTHGIVPEREIGCRMCQHHHDQDPLDCPYPSKLSNPLDSA</sequence>
<evidence type="ECO:0000256" key="2">
    <source>
        <dbReference type="SAM" id="SignalP"/>
    </source>
</evidence>
<dbReference type="RefSeq" id="XP_007412835.1">
    <property type="nucleotide sequence ID" value="XM_007412773.1"/>
</dbReference>
<dbReference type="HOGENOM" id="CLU_2590248_0_0_1"/>
<dbReference type="EMBL" id="GL883121">
    <property type="protein sequence ID" value="EGG04042.1"/>
    <property type="molecule type" value="Genomic_DNA"/>
</dbReference>
<dbReference type="Proteomes" id="UP000001072">
    <property type="component" value="Unassembled WGS sequence"/>
</dbReference>
<name>F4RU90_MELLP</name>
<keyword evidence="2" id="KW-0732">Signal</keyword>
<feature type="region of interest" description="Disordered" evidence="1">
    <location>
        <begin position="60"/>
        <end position="80"/>
    </location>
</feature>
<dbReference type="GeneID" id="18926806"/>
<dbReference type="AlphaFoldDB" id="F4RU90"/>
<feature type="chain" id="PRO_5003321792" evidence="2">
    <location>
        <begin position="22"/>
        <end position="80"/>
    </location>
</feature>
<reference evidence="4" key="1">
    <citation type="journal article" date="2011" name="Proc. Natl. Acad. Sci. U.S.A.">
        <title>Obligate biotrophy features unraveled by the genomic analysis of rust fungi.</title>
        <authorList>
            <person name="Duplessis S."/>
            <person name="Cuomo C.A."/>
            <person name="Lin Y.-C."/>
            <person name="Aerts A."/>
            <person name="Tisserant E."/>
            <person name="Veneault-Fourrey C."/>
            <person name="Joly D.L."/>
            <person name="Hacquard S."/>
            <person name="Amselem J."/>
            <person name="Cantarel B.L."/>
            <person name="Chiu R."/>
            <person name="Coutinho P.M."/>
            <person name="Feau N."/>
            <person name="Field M."/>
            <person name="Frey P."/>
            <person name="Gelhaye E."/>
            <person name="Goldberg J."/>
            <person name="Grabherr M.G."/>
            <person name="Kodira C.D."/>
            <person name="Kohler A."/>
            <person name="Kuees U."/>
            <person name="Lindquist E.A."/>
            <person name="Lucas S.M."/>
            <person name="Mago R."/>
            <person name="Mauceli E."/>
            <person name="Morin E."/>
            <person name="Murat C."/>
            <person name="Pangilinan J.L."/>
            <person name="Park R."/>
            <person name="Pearson M."/>
            <person name="Quesneville H."/>
            <person name="Rouhier N."/>
            <person name="Sakthikumar S."/>
            <person name="Salamov A.A."/>
            <person name="Schmutz J."/>
            <person name="Selles B."/>
            <person name="Shapiro H."/>
            <person name="Tanguay P."/>
            <person name="Tuskan G.A."/>
            <person name="Henrissat B."/>
            <person name="Van de Peer Y."/>
            <person name="Rouze P."/>
            <person name="Ellis J.G."/>
            <person name="Dodds P.N."/>
            <person name="Schein J.E."/>
            <person name="Zhong S."/>
            <person name="Hamelin R.C."/>
            <person name="Grigoriev I.V."/>
            <person name="Szabo L.J."/>
            <person name="Martin F."/>
        </authorList>
    </citation>
    <scope>NUCLEOTIDE SEQUENCE [LARGE SCALE GENOMIC DNA]</scope>
    <source>
        <strain evidence="4">98AG31 / pathotype 3-4-7</strain>
    </source>
</reference>